<comment type="similarity">
    <text evidence="1">Belongs to the thioesterase PaaI family.</text>
</comment>
<dbReference type="SUPFAM" id="SSF54637">
    <property type="entry name" value="Thioesterase/thiol ester dehydrase-isomerase"/>
    <property type="match status" value="1"/>
</dbReference>
<name>A0A1Y0IHA5_9BACL</name>
<dbReference type="KEGG" id="tum:CBW65_01400"/>
<dbReference type="AlphaFoldDB" id="A0A1Y0IHA5"/>
<dbReference type="NCBIfam" id="TIGR00369">
    <property type="entry name" value="unchar_dom_1"/>
    <property type="match status" value="1"/>
</dbReference>
<protein>
    <recommendedName>
        <fullName evidence="3">Thioesterase domain-containing protein</fullName>
    </recommendedName>
</protein>
<dbReference type="CDD" id="cd03443">
    <property type="entry name" value="PaaI_thioesterase"/>
    <property type="match status" value="1"/>
</dbReference>
<dbReference type="InterPro" id="IPR029069">
    <property type="entry name" value="HotDog_dom_sf"/>
</dbReference>
<evidence type="ECO:0000256" key="2">
    <source>
        <dbReference type="ARBA" id="ARBA00022801"/>
    </source>
</evidence>
<evidence type="ECO:0000256" key="1">
    <source>
        <dbReference type="ARBA" id="ARBA00008324"/>
    </source>
</evidence>
<evidence type="ECO:0000313" key="4">
    <source>
        <dbReference type="EMBL" id="ARU59858.1"/>
    </source>
</evidence>
<feature type="domain" description="Thioesterase" evidence="3">
    <location>
        <begin position="104"/>
        <end position="178"/>
    </location>
</feature>
<keyword evidence="5" id="KW-1185">Reference proteome</keyword>
<evidence type="ECO:0000313" key="5">
    <source>
        <dbReference type="Proteomes" id="UP000195437"/>
    </source>
</evidence>
<dbReference type="PANTHER" id="PTHR21660:SF1">
    <property type="entry name" value="ACYL-COENZYME A THIOESTERASE 13"/>
    <property type="match status" value="1"/>
</dbReference>
<reference evidence="5" key="1">
    <citation type="submission" date="2017-05" db="EMBL/GenBank/DDBJ databases">
        <authorList>
            <person name="Sung H."/>
        </authorList>
    </citation>
    <scope>NUCLEOTIDE SEQUENCE [LARGE SCALE GENOMIC DNA]</scope>
    <source>
        <strain evidence="5">AR23208</strain>
    </source>
</reference>
<dbReference type="EMBL" id="CP021434">
    <property type="protein sequence ID" value="ARU59858.1"/>
    <property type="molecule type" value="Genomic_DNA"/>
</dbReference>
<organism evidence="4 5">
    <name type="scientific">Tumebacillus avium</name>
    <dbReference type="NCBI Taxonomy" id="1903704"/>
    <lineage>
        <taxon>Bacteria</taxon>
        <taxon>Bacillati</taxon>
        <taxon>Bacillota</taxon>
        <taxon>Bacilli</taxon>
        <taxon>Bacillales</taxon>
        <taxon>Alicyclobacillaceae</taxon>
        <taxon>Tumebacillus</taxon>
    </lineage>
</organism>
<dbReference type="Pfam" id="PF03061">
    <property type="entry name" value="4HBT"/>
    <property type="match status" value="1"/>
</dbReference>
<dbReference type="InterPro" id="IPR006683">
    <property type="entry name" value="Thioestr_dom"/>
</dbReference>
<dbReference type="PANTHER" id="PTHR21660">
    <property type="entry name" value="THIOESTERASE SUPERFAMILY MEMBER-RELATED"/>
    <property type="match status" value="1"/>
</dbReference>
<gene>
    <name evidence="4" type="ORF">CBW65_01400</name>
</gene>
<dbReference type="GO" id="GO:0047617">
    <property type="term" value="F:fatty acyl-CoA hydrolase activity"/>
    <property type="evidence" value="ECO:0007669"/>
    <property type="project" value="InterPro"/>
</dbReference>
<evidence type="ECO:0000259" key="3">
    <source>
        <dbReference type="Pfam" id="PF03061"/>
    </source>
</evidence>
<proteinExistence type="inferred from homology"/>
<dbReference type="InterPro" id="IPR003736">
    <property type="entry name" value="PAAI_dom"/>
</dbReference>
<sequence>MVLRSTSQHRSIDVHHLLPQILTAGQTPEKGATPMQQREHILSLLDSLSADDQAFMVRLLEAKIRSNQSPLAYIEEMMSYQYAGQDGDLYIHKMEVRPEISNRYGMLHGGILSTFIDTAMGATCFVVNGTTHKTVTLDLQVKFLKEAKHGTLTCKTKFQKNGRTISVLESHVYDEGGHIIGSATGTFFKIPNS</sequence>
<dbReference type="InterPro" id="IPR039298">
    <property type="entry name" value="ACOT13"/>
</dbReference>
<dbReference type="Gene3D" id="3.10.129.10">
    <property type="entry name" value="Hotdog Thioesterase"/>
    <property type="match status" value="1"/>
</dbReference>
<dbReference type="Proteomes" id="UP000195437">
    <property type="component" value="Chromosome"/>
</dbReference>
<accession>A0A1Y0IHA5</accession>
<keyword evidence="2" id="KW-0378">Hydrolase</keyword>